<feature type="non-terminal residue" evidence="1">
    <location>
        <position position="1"/>
    </location>
</feature>
<sequence>TDLERVALVTFPGGIPQFLSRLVFEPLEKESIEMGKGYVDFDCNFFGFTQLYNLVPEQRIIADIIAITGLNGHAYGSWREKGKY</sequence>
<reference evidence="1" key="1">
    <citation type="journal article" date="2020" name="Stud. Mycol.">
        <title>101 Dothideomycetes genomes: a test case for predicting lifestyles and emergence of pathogens.</title>
        <authorList>
            <person name="Haridas S."/>
            <person name="Albert R."/>
            <person name="Binder M."/>
            <person name="Bloem J."/>
            <person name="Labutti K."/>
            <person name="Salamov A."/>
            <person name="Andreopoulos B."/>
            <person name="Baker S."/>
            <person name="Barry K."/>
            <person name="Bills G."/>
            <person name="Bluhm B."/>
            <person name="Cannon C."/>
            <person name="Castanera R."/>
            <person name="Culley D."/>
            <person name="Daum C."/>
            <person name="Ezra D."/>
            <person name="Gonzalez J."/>
            <person name="Henrissat B."/>
            <person name="Kuo A."/>
            <person name="Liang C."/>
            <person name="Lipzen A."/>
            <person name="Lutzoni F."/>
            <person name="Magnuson J."/>
            <person name="Mondo S."/>
            <person name="Nolan M."/>
            <person name="Ohm R."/>
            <person name="Pangilinan J."/>
            <person name="Park H.-J."/>
            <person name="Ramirez L."/>
            <person name="Alfaro M."/>
            <person name="Sun H."/>
            <person name="Tritt A."/>
            <person name="Yoshinaga Y."/>
            <person name="Zwiers L.-H."/>
            <person name="Turgeon B."/>
            <person name="Goodwin S."/>
            <person name="Spatafora J."/>
            <person name="Crous P."/>
            <person name="Grigoriev I."/>
        </authorList>
    </citation>
    <scope>NUCLEOTIDE SEQUENCE</scope>
    <source>
        <strain evidence="1">CBS 207.26</strain>
    </source>
</reference>
<protein>
    <submittedName>
        <fullName evidence="1">Uncharacterized protein</fullName>
    </submittedName>
</protein>
<evidence type="ECO:0000313" key="1">
    <source>
        <dbReference type="EMBL" id="KAF2185414.1"/>
    </source>
</evidence>
<evidence type="ECO:0000313" key="2">
    <source>
        <dbReference type="Proteomes" id="UP000800200"/>
    </source>
</evidence>
<dbReference type="EMBL" id="ML994633">
    <property type="protein sequence ID" value="KAF2185414.1"/>
    <property type="molecule type" value="Genomic_DNA"/>
</dbReference>
<dbReference type="Proteomes" id="UP000800200">
    <property type="component" value="Unassembled WGS sequence"/>
</dbReference>
<organism evidence="1 2">
    <name type="scientific">Zopfia rhizophila CBS 207.26</name>
    <dbReference type="NCBI Taxonomy" id="1314779"/>
    <lineage>
        <taxon>Eukaryota</taxon>
        <taxon>Fungi</taxon>
        <taxon>Dikarya</taxon>
        <taxon>Ascomycota</taxon>
        <taxon>Pezizomycotina</taxon>
        <taxon>Dothideomycetes</taxon>
        <taxon>Dothideomycetes incertae sedis</taxon>
        <taxon>Zopfiaceae</taxon>
        <taxon>Zopfia</taxon>
    </lineage>
</organism>
<name>A0A6A6E0U2_9PEZI</name>
<keyword evidence="2" id="KW-1185">Reference proteome</keyword>
<accession>A0A6A6E0U2</accession>
<gene>
    <name evidence="1" type="ORF">K469DRAFT_778101</name>
</gene>
<dbReference type="AlphaFoldDB" id="A0A6A6E0U2"/>
<dbReference type="OrthoDB" id="3782109at2759"/>
<proteinExistence type="predicted"/>